<dbReference type="EMBL" id="CP003914">
    <property type="protein sequence ID" value="AFX74504.1"/>
    <property type="molecule type" value="Genomic_DNA"/>
</dbReference>
<dbReference type="PANTHER" id="PTHR43110">
    <property type="entry name" value="THIOL PEROXIDASE"/>
    <property type="match status" value="1"/>
</dbReference>
<sequence length="172" mass="19656">MTTTFKNKKYKLITELIKVGTKIQLELTDKTFQPITISKFDENLEGQKAYKLAVLSVFPSINTSVCDEQTKGISELAHEFNDVRFISVSVDLPSAIGQWLGMNGKDNIEFYSDHRRRSFGQQAGFLIDEIFLLNRGFLILDKDGTVLEVEANSDVHQQIDFNKLKELIQKHK</sequence>
<evidence type="ECO:0000313" key="5">
    <source>
        <dbReference type="EMBL" id="AFX74504.1"/>
    </source>
</evidence>
<dbReference type="Gene3D" id="3.40.30.10">
    <property type="entry name" value="Glutaredoxin"/>
    <property type="match status" value="1"/>
</dbReference>
<dbReference type="InterPro" id="IPR000866">
    <property type="entry name" value="AhpC/TSA"/>
</dbReference>
<dbReference type="InterPro" id="IPR050455">
    <property type="entry name" value="Tpx_Peroxidase_subfamily"/>
</dbReference>
<organism evidence="5 6">
    <name type="scientific">Mesomycoplasma hyorhinis SK76</name>
    <dbReference type="NCBI Taxonomy" id="1118964"/>
    <lineage>
        <taxon>Bacteria</taxon>
        <taxon>Bacillati</taxon>
        <taxon>Mycoplasmatota</taxon>
        <taxon>Mycoplasmoidales</taxon>
        <taxon>Metamycoplasmataceae</taxon>
        <taxon>Mesomycoplasma</taxon>
    </lineage>
</organism>
<dbReference type="PANTHER" id="PTHR43110:SF1">
    <property type="entry name" value="THIOL PEROXIDASE"/>
    <property type="match status" value="1"/>
</dbReference>
<accession>A0AAI8ANE0</accession>
<dbReference type="RefSeq" id="WP_013302342.1">
    <property type="nucleotide sequence ID" value="NC_019552.1"/>
</dbReference>
<evidence type="ECO:0000259" key="4">
    <source>
        <dbReference type="PROSITE" id="PS51352"/>
    </source>
</evidence>
<protein>
    <submittedName>
        <fullName evidence="5">Thiol peroxidase, Tpx-type</fullName>
    </submittedName>
</protein>
<reference evidence="5 6" key="1">
    <citation type="journal article" date="2013" name="Genome Announc.">
        <title>Complete Genome Sequence of Mycoplasma hyorhinis Strain SK76.</title>
        <authorList>
            <person name="Goodison S."/>
            <person name="Urquidi V."/>
            <person name="Kumar D."/>
            <person name="Reyes L."/>
            <person name="Rosser C.J."/>
        </authorList>
    </citation>
    <scope>NUCLEOTIDE SEQUENCE [LARGE SCALE GENOMIC DNA]</scope>
    <source>
        <strain evidence="5 6">SK76</strain>
    </source>
</reference>
<dbReference type="Pfam" id="PF00578">
    <property type="entry name" value="AhpC-TSA"/>
    <property type="match status" value="1"/>
</dbReference>
<keyword evidence="1 5" id="KW-0575">Peroxidase</keyword>
<keyword evidence="1 5" id="KW-0560">Oxidoreductase</keyword>
<evidence type="ECO:0000256" key="3">
    <source>
        <dbReference type="ARBA" id="ARBA00023284"/>
    </source>
</evidence>
<dbReference type="AlphaFoldDB" id="A0AAI8ANE0"/>
<gene>
    <name evidence="5" type="ORF">MOS_592</name>
</gene>
<evidence type="ECO:0000313" key="6">
    <source>
        <dbReference type="Proteomes" id="UP000009399"/>
    </source>
</evidence>
<proteinExistence type="predicted"/>
<dbReference type="GO" id="GO:0004601">
    <property type="term" value="F:peroxidase activity"/>
    <property type="evidence" value="ECO:0007669"/>
    <property type="project" value="UniProtKB-KW"/>
</dbReference>
<keyword evidence="3" id="KW-0676">Redox-active center</keyword>
<dbReference type="Proteomes" id="UP000009399">
    <property type="component" value="Chromosome"/>
</dbReference>
<dbReference type="GeneID" id="93248686"/>
<dbReference type="PROSITE" id="PS51352">
    <property type="entry name" value="THIOREDOXIN_2"/>
    <property type="match status" value="1"/>
</dbReference>
<keyword evidence="2" id="KW-0049">Antioxidant</keyword>
<dbReference type="KEGG" id="mhs:MOS_592"/>
<evidence type="ECO:0000256" key="2">
    <source>
        <dbReference type="ARBA" id="ARBA00022862"/>
    </source>
</evidence>
<feature type="domain" description="Thioredoxin" evidence="4">
    <location>
        <begin position="16"/>
        <end position="172"/>
    </location>
</feature>
<name>A0AAI8ANE0_MESHY</name>
<dbReference type="SUPFAM" id="SSF52833">
    <property type="entry name" value="Thioredoxin-like"/>
    <property type="match status" value="1"/>
</dbReference>
<dbReference type="InterPro" id="IPR036249">
    <property type="entry name" value="Thioredoxin-like_sf"/>
</dbReference>
<evidence type="ECO:0000256" key="1">
    <source>
        <dbReference type="ARBA" id="ARBA00022559"/>
    </source>
</evidence>
<dbReference type="InterPro" id="IPR013766">
    <property type="entry name" value="Thioredoxin_domain"/>
</dbReference>